<evidence type="ECO:0000313" key="7">
    <source>
        <dbReference type="EMBL" id="RLN68009.1"/>
    </source>
</evidence>
<dbReference type="Proteomes" id="UP000277300">
    <property type="component" value="Unassembled WGS sequence"/>
</dbReference>
<dbReference type="PANTHER" id="PTHR37390:SF1">
    <property type="entry name" value="FOLATE-BINDING PROTEIN 1"/>
    <property type="match status" value="1"/>
</dbReference>
<dbReference type="AlphaFoldDB" id="A0A3F2S0N6"/>
<keyword evidence="1 4" id="KW-0732">Signal</keyword>
<evidence type="ECO:0000256" key="4">
    <source>
        <dbReference type="SAM" id="SignalP"/>
    </source>
</evidence>
<name>A0A3F2S0N6_9STRA</name>
<keyword evidence="2" id="KW-1015">Disulfide bond</keyword>
<proteinExistence type="predicted"/>
<feature type="region of interest" description="Disordered" evidence="3">
    <location>
        <begin position="277"/>
        <end position="316"/>
    </location>
</feature>
<dbReference type="EMBL" id="MBDO02000017">
    <property type="protein sequence ID" value="RLN68009.1"/>
    <property type="molecule type" value="Genomic_DNA"/>
</dbReference>
<dbReference type="EMBL" id="MBAD02002445">
    <property type="protein sequence ID" value="RLN47436.1"/>
    <property type="molecule type" value="Genomic_DNA"/>
</dbReference>
<evidence type="ECO:0000256" key="2">
    <source>
        <dbReference type="ARBA" id="ARBA00023157"/>
    </source>
</evidence>
<evidence type="ECO:0000256" key="1">
    <source>
        <dbReference type="ARBA" id="ARBA00022729"/>
    </source>
</evidence>
<evidence type="ECO:0000313" key="6">
    <source>
        <dbReference type="EMBL" id="RLN47436.1"/>
    </source>
</evidence>
<evidence type="ECO:0000256" key="3">
    <source>
        <dbReference type="SAM" id="MobiDB-lite"/>
    </source>
</evidence>
<comment type="caution">
    <text evidence="7">The sequence shown here is derived from an EMBL/GenBank/DDBJ whole genome shotgun (WGS) entry which is preliminary data.</text>
</comment>
<feature type="domain" description="Folate receptor-like" evidence="5">
    <location>
        <begin position="61"/>
        <end position="197"/>
    </location>
</feature>
<organism evidence="7 8">
    <name type="scientific">Phytophthora kernoviae</name>
    <dbReference type="NCBI Taxonomy" id="325452"/>
    <lineage>
        <taxon>Eukaryota</taxon>
        <taxon>Sar</taxon>
        <taxon>Stramenopiles</taxon>
        <taxon>Oomycota</taxon>
        <taxon>Peronosporomycetes</taxon>
        <taxon>Peronosporales</taxon>
        <taxon>Peronosporaceae</taxon>
        <taxon>Phytophthora</taxon>
    </lineage>
</organism>
<feature type="compositionally biased region" description="Acidic residues" evidence="3">
    <location>
        <begin position="283"/>
        <end position="294"/>
    </location>
</feature>
<gene>
    <name evidence="6" type="ORF">BBJ29_004356</name>
    <name evidence="7" type="ORF">BBP00_00001243</name>
</gene>
<dbReference type="OrthoDB" id="567542at2759"/>
<evidence type="ECO:0000259" key="5">
    <source>
        <dbReference type="Pfam" id="PF03024"/>
    </source>
</evidence>
<evidence type="ECO:0000313" key="8">
    <source>
        <dbReference type="Proteomes" id="UP000277300"/>
    </source>
</evidence>
<reference evidence="8 9" key="1">
    <citation type="submission" date="2018-07" db="EMBL/GenBank/DDBJ databases">
        <title>Genome sequencing of oomycete isolates from Chile give support for New Zealand origin for Phytophthora kernoviae and make available the first Nothophytophthora sp. genome.</title>
        <authorList>
            <person name="Studholme D.J."/>
            <person name="Sanfuentes E."/>
            <person name="Panda P."/>
            <person name="Hill R."/>
            <person name="Sambles C."/>
            <person name="Grant M."/>
            <person name="Williams N.M."/>
            <person name="Mcdougal R.L."/>
        </authorList>
    </citation>
    <scope>NUCLEOTIDE SEQUENCE [LARGE SCALE GENOMIC DNA]</scope>
    <source>
        <strain evidence="7">Chile6</strain>
        <strain evidence="6">Chile7</strain>
    </source>
</reference>
<dbReference type="Proteomes" id="UP000284657">
    <property type="component" value="Unassembled WGS sequence"/>
</dbReference>
<evidence type="ECO:0000313" key="9">
    <source>
        <dbReference type="Proteomes" id="UP000284657"/>
    </source>
</evidence>
<accession>A0A3F2S0N6</accession>
<dbReference type="InterPro" id="IPR018143">
    <property type="entry name" value="Folate_rcpt-like"/>
</dbReference>
<feature type="chain" id="PRO_5033377549" description="Folate receptor-like domain-containing protein" evidence="4">
    <location>
        <begin position="40"/>
        <end position="316"/>
    </location>
</feature>
<dbReference type="InterPro" id="IPR053305">
    <property type="entry name" value="Folate-binding_rcpt-like"/>
</dbReference>
<dbReference type="Pfam" id="PF03024">
    <property type="entry name" value="Folate_rec"/>
    <property type="match status" value="1"/>
</dbReference>
<feature type="signal peptide" evidence="4">
    <location>
        <begin position="1"/>
        <end position="39"/>
    </location>
</feature>
<protein>
    <recommendedName>
        <fullName evidence="5">Folate receptor-like domain-containing protein</fullName>
    </recommendedName>
</protein>
<sequence>MCFCCHSTIASGVITRMRATSLCTALLLSVVLIEDTTYAEPKHKPDNTCRSAGVLKFDQETHPMQRMKGMEVCSKYRKSTCCNASHAYALRLKIREPVVAKFGRKCQRLTEEMTCSSCHPLMGTWEMKNVCPSVCNDWYDACKGEYYSYGGSGILAPCYGNALVCSPLSSIVESGADFCTHMGFHVGSDTDVEGKKCFDGSVPEQLGEAEPEEPWQDQLMRIFEEQSENPSPAFIAGIFVILTMLFMGNRFARQMGDPFGGDQLNLEEVRRLQQERYERGELVYEDETDSSSDEGGERELRGQVPDENEITTQASS</sequence>
<dbReference type="PANTHER" id="PTHR37390">
    <property type="entry name" value="OS02G0592500 PROTEIN"/>
    <property type="match status" value="1"/>
</dbReference>